<evidence type="ECO:0000313" key="2">
    <source>
        <dbReference type="Proteomes" id="UP000310108"/>
    </source>
</evidence>
<name>A0A4U6X985_9PEZI</name>
<sequence>MPLDHTKAAQSHMGRTAYLIYMLSPSPNVVNRTVPRHPEGSFFLNRLLQKVPELRGMSP</sequence>
<dbReference type="EMBL" id="PJEX01000288">
    <property type="protein sequence ID" value="TKW51693.1"/>
    <property type="molecule type" value="Genomic_DNA"/>
</dbReference>
<gene>
    <name evidence="1" type="ORF">CTA1_12043</name>
</gene>
<proteinExistence type="predicted"/>
<organism evidence="1 2">
    <name type="scientific">Colletotrichum tanaceti</name>
    <dbReference type="NCBI Taxonomy" id="1306861"/>
    <lineage>
        <taxon>Eukaryota</taxon>
        <taxon>Fungi</taxon>
        <taxon>Dikarya</taxon>
        <taxon>Ascomycota</taxon>
        <taxon>Pezizomycotina</taxon>
        <taxon>Sordariomycetes</taxon>
        <taxon>Hypocreomycetidae</taxon>
        <taxon>Glomerellales</taxon>
        <taxon>Glomerellaceae</taxon>
        <taxon>Colletotrichum</taxon>
        <taxon>Colletotrichum destructivum species complex</taxon>
    </lineage>
</organism>
<protein>
    <submittedName>
        <fullName evidence="1">Uncharacterized protein</fullName>
    </submittedName>
</protein>
<dbReference type="Proteomes" id="UP000310108">
    <property type="component" value="Unassembled WGS sequence"/>
</dbReference>
<dbReference type="AlphaFoldDB" id="A0A4U6X985"/>
<keyword evidence="2" id="KW-1185">Reference proteome</keyword>
<accession>A0A4U6X985</accession>
<evidence type="ECO:0000313" key="1">
    <source>
        <dbReference type="EMBL" id="TKW51693.1"/>
    </source>
</evidence>
<comment type="caution">
    <text evidence="1">The sequence shown here is derived from an EMBL/GenBank/DDBJ whole genome shotgun (WGS) entry which is preliminary data.</text>
</comment>
<reference evidence="1 2" key="1">
    <citation type="journal article" date="2019" name="PLoS ONE">
        <title>Comparative genome analysis indicates high evolutionary potential of pathogenicity genes in Colletotrichum tanaceti.</title>
        <authorList>
            <person name="Lelwala R.V."/>
            <person name="Korhonen P.K."/>
            <person name="Young N.D."/>
            <person name="Scott J.B."/>
            <person name="Ades P.A."/>
            <person name="Gasser R.B."/>
            <person name="Taylor P.W.J."/>
        </authorList>
    </citation>
    <scope>NUCLEOTIDE SEQUENCE [LARGE SCALE GENOMIC DNA]</scope>
    <source>
        <strain evidence="1">BRIP57314</strain>
    </source>
</reference>